<dbReference type="EMBL" id="BTGU01000129">
    <property type="protein sequence ID" value="GMN62437.1"/>
    <property type="molecule type" value="Genomic_DNA"/>
</dbReference>
<evidence type="ECO:0000313" key="2">
    <source>
        <dbReference type="EMBL" id="GMN62437.1"/>
    </source>
</evidence>
<dbReference type="AlphaFoldDB" id="A0AA88J5K7"/>
<reference evidence="2" key="1">
    <citation type="submission" date="2023-07" db="EMBL/GenBank/DDBJ databases">
        <title>draft genome sequence of fig (Ficus carica).</title>
        <authorList>
            <person name="Takahashi T."/>
            <person name="Nishimura K."/>
        </authorList>
    </citation>
    <scope>NUCLEOTIDE SEQUENCE</scope>
</reference>
<keyword evidence="1" id="KW-0812">Transmembrane</keyword>
<comment type="caution">
    <text evidence="2">The sequence shown here is derived from an EMBL/GenBank/DDBJ whole genome shotgun (WGS) entry which is preliminary data.</text>
</comment>
<accession>A0AA88J5K7</accession>
<keyword evidence="1" id="KW-0472">Membrane</keyword>
<feature type="transmembrane region" description="Helical" evidence="1">
    <location>
        <begin position="83"/>
        <end position="106"/>
    </location>
</feature>
<keyword evidence="3" id="KW-1185">Reference proteome</keyword>
<protein>
    <submittedName>
        <fullName evidence="2">Uncharacterized protein</fullName>
    </submittedName>
</protein>
<evidence type="ECO:0000313" key="3">
    <source>
        <dbReference type="Proteomes" id="UP001187192"/>
    </source>
</evidence>
<organism evidence="2 3">
    <name type="scientific">Ficus carica</name>
    <name type="common">Common fig</name>
    <dbReference type="NCBI Taxonomy" id="3494"/>
    <lineage>
        <taxon>Eukaryota</taxon>
        <taxon>Viridiplantae</taxon>
        <taxon>Streptophyta</taxon>
        <taxon>Embryophyta</taxon>
        <taxon>Tracheophyta</taxon>
        <taxon>Spermatophyta</taxon>
        <taxon>Magnoliopsida</taxon>
        <taxon>eudicotyledons</taxon>
        <taxon>Gunneridae</taxon>
        <taxon>Pentapetalae</taxon>
        <taxon>rosids</taxon>
        <taxon>fabids</taxon>
        <taxon>Rosales</taxon>
        <taxon>Moraceae</taxon>
        <taxon>Ficeae</taxon>
        <taxon>Ficus</taxon>
    </lineage>
</organism>
<evidence type="ECO:0000256" key="1">
    <source>
        <dbReference type="SAM" id="Phobius"/>
    </source>
</evidence>
<sequence>MMQIKLNNLIQKFQQEDLDVLINEDDKDWSTSSRFLFRIKQWVEVKYTKVSLFLAGFASFGIRASVLVSEFSVVFTIDLSNGFPLPFVVSSLYRGLVILGGVRIIWYQSFGSSLRFAYPI</sequence>
<dbReference type="Proteomes" id="UP001187192">
    <property type="component" value="Unassembled WGS sequence"/>
</dbReference>
<keyword evidence="1" id="KW-1133">Transmembrane helix</keyword>
<gene>
    <name evidence="2" type="ORF">TIFTF001_031526</name>
</gene>
<feature type="transmembrane region" description="Helical" evidence="1">
    <location>
        <begin position="50"/>
        <end position="77"/>
    </location>
</feature>
<proteinExistence type="predicted"/>
<name>A0AA88J5K7_FICCA</name>